<dbReference type="Proteomes" id="UP001596160">
    <property type="component" value="Unassembled WGS sequence"/>
</dbReference>
<protein>
    <submittedName>
        <fullName evidence="2">Uncharacterized protein</fullName>
    </submittedName>
</protein>
<name>A0ABW0ANA6_9ACTN</name>
<reference evidence="3" key="1">
    <citation type="journal article" date="2019" name="Int. J. Syst. Evol. Microbiol.">
        <title>The Global Catalogue of Microorganisms (GCM) 10K type strain sequencing project: providing services to taxonomists for standard genome sequencing and annotation.</title>
        <authorList>
            <consortium name="The Broad Institute Genomics Platform"/>
            <consortium name="The Broad Institute Genome Sequencing Center for Infectious Disease"/>
            <person name="Wu L."/>
            <person name="Ma J."/>
        </authorList>
    </citation>
    <scope>NUCLEOTIDE SEQUENCE [LARGE SCALE GENOMIC DNA]</scope>
    <source>
        <strain evidence="3">PCU 266</strain>
    </source>
</reference>
<feature type="compositionally biased region" description="Basic and acidic residues" evidence="1">
    <location>
        <begin position="42"/>
        <end position="57"/>
    </location>
</feature>
<accession>A0ABW0ANA6</accession>
<keyword evidence="3" id="KW-1185">Reference proteome</keyword>
<comment type="caution">
    <text evidence="2">The sequence shown here is derived from an EMBL/GenBank/DDBJ whole genome shotgun (WGS) entry which is preliminary data.</text>
</comment>
<organism evidence="2 3">
    <name type="scientific">Streptomyces amakusaensis</name>
    <dbReference type="NCBI Taxonomy" id="67271"/>
    <lineage>
        <taxon>Bacteria</taxon>
        <taxon>Bacillati</taxon>
        <taxon>Actinomycetota</taxon>
        <taxon>Actinomycetes</taxon>
        <taxon>Kitasatosporales</taxon>
        <taxon>Streptomycetaceae</taxon>
        <taxon>Streptomyces</taxon>
    </lineage>
</organism>
<evidence type="ECO:0000313" key="3">
    <source>
        <dbReference type="Proteomes" id="UP001596160"/>
    </source>
</evidence>
<gene>
    <name evidence="2" type="ORF">ACFPRH_26130</name>
</gene>
<proteinExistence type="predicted"/>
<dbReference type="EMBL" id="JBHSKP010000021">
    <property type="protein sequence ID" value="MFC5155217.1"/>
    <property type="molecule type" value="Genomic_DNA"/>
</dbReference>
<sequence length="57" mass="6088">MNPVKLDTDPAAAVSALAHAELQAVEQPLPEDRASALGRLSRISEAETEARRGYRTG</sequence>
<evidence type="ECO:0000313" key="2">
    <source>
        <dbReference type="EMBL" id="MFC5155217.1"/>
    </source>
</evidence>
<dbReference type="RefSeq" id="WP_344482741.1">
    <property type="nucleotide sequence ID" value="NZ_BAAASB010000018.1"/>
</dbReference>
<evidence type="ECO:0000256" key="1">
    <source>
        <dbReference type="SAM" id="MobiDB-lite"/>
    </source>
</evidence>
<feature type="region of interest" description="Disordered" evidence="1">
    <location>
        <begin position="36"/>
        <end position="57"/>
    </location>
</feature>